<keyword evidence="5" id="KW-0143">Chaperone</keyword>
<dbReference type="PANTHER" id="PTHR12425:SF5">
    <property type="entry name" value="SYNEMBRYN"/>
    <property type="match status" value="1"/>
</dbReference>
<comment type="similarity">
    <text evidence="2">Belongs to the synembryn family.</text>
</comment>
<dbReference type="GO" id="GO:0007186">
    <property type="term" value="P:G protein-coupled receptor signaling pathway"/>
    <property type="evidence" value="ECO:0007669"/>
    <property type="project" value="TreeGrafter"/>
</dbReference>
<evidence type="ECO:0000256" key="4">
    <source>
        <dbReference type="ARBA" id="ARBA00022658"/>
    </source>
</evidence>
<dbReference type="GO" id="GO:0001965">
    <property type="term" value="F:G-protein alpha-subunit binding"/>
    <property type="evidence" value="ECO:0007669"/>
    <property type="project" value="TreeGrafter"/>
</dbReference>
<name>A0A9N9S4L3_9DIPT</name>
<dbReference type="InterPro" id="IPR016024">
    <property type="entry name" value="ARM-type_fold"/>
</dbReference>
<dbReference type="Proteomes" id="UP001153620">
    <property type="component" value="Chromosome 3"/>
</dbReference>
<gene>
    <name evidence="6" type="ORF">CHIRRI_LOCUS11982</name>
</gene>
<evidence type="ECO:0000256" key="1">
    <source>
        <dbReference type="ARBA" id="ARBA00004544"/>
    </source>
</evidence>
<evidence type="ECO:0008006" key="8">
    <source>
        <dbReference type="Google" id="ProtNLM"/>
    </source>
</evidence>
<dbReference type="EMBL" id="OU895879">
    <property type="protein sequence ID" value="CAG9809153.1"/>
    <property type="molecule type" value="Genomic_DNA"/>
</dbReference>
<reference evidence="6" key="2">
    <citation type="submission" date="2022-10" db="EMBL/GenBank/DDBJ databases">
        <authorList>
            <consortium name="ENA_rothamsted_submissions"/>
            <consortium name="culmorum"/>
            <person name="King R."/>
        </authorList>
    </citation>
    <scope>NUCLEOTIDE SEQUENCE</scope>
</reference>
<dbReference type="InterPro" id="IPR019318">
    <property type="entry name" value="Gua_nucleotide_exch_fac_Ric8"/>
</dbReference>
<dbReference type="InterPro" id="IPR011989">
    <property type="entry name" value="ARM-like"/>
</dbReference>
<protein>
    <recommendedName>
        <fullName evidence="8">Synembryn</fullName>
    </recommendedName>
</protein>
<dbReference type="Gene3D" id="1.25.10.10">
    <property type="entry name" value="Leucine-rich Repeat Variant"/>
    <property type="match status" value="1"/>
</dbReference>
<dbReference type="GO" id="GO:0005085">
    <property type="term" value="F:guanyl-nucleotide exchange factor activity"/>
    <property type="evidence" value="ECO:0007669"/>
    <property type="project" value="UniProtKB-KW"/>
</dbReference>
<dbReference type="InterPro" id="IPR008376">
    <property type="entry name" value="Chaperone_Ric-8_A/B"/>
</dbReference>
<keyword evidence="3" id="KW-0963">Cytoplasm</keyword>
<dbReference type="Pfam" id="PF10165">
    <property type="entry name" value="Ric8"/>
    <property type="match status" value="1"/>
</dbReference>
<reference evidence="6" key="1">
    <citation type="submission" date="2022-01" db="EMBL/GenBank/DDBJ databases">
        <authorList>
            <person name="King R."/>
        </authorList>
    </citation>
    <scope>NUCLEOTIDE SEQUENCE</scope>
</reference>
<proteinExistence type="inferred from homology"/>
<evidence type="ECO:0000256" key="5">
    <source>
        <dbReference type="ARBA" id="ARBA00023186"/>
    </source>
</evidence>
<keyword evidence="4" id="KW-0344">Guanine-nucleotide releasing factor</keyword>
<dbReference type="OrthoDB" id="5585685at2759"/>
<organism evidence="6 7">
    <name type="scientific">Chironomus riparius</name>
    <dbReference type="NCBI Taxonomy" id="315576"/>
    <lineage>
        <taxon>Eukaryota</taxon>
        <taxon>Metazoa</taxon>
        <taxon>Ecdysozoa</taxon>
        <taxon>Arthropoda</taxon>
        <taxon>Hexapoda</taxon>
        <taxon>Insecta</taxon>
        <taxon>Pterygota</taxon>
        <taxon>Neoptera</taxon>
        <taxon>Endopterygota</taxon>
        <taxon>Diptera</taxon>
        <taxon>Nematocera</taxon>
        <taxon>Chironomoidea</taxon>
        <taxon>Chironomidae</taxon>
        <taxon>Chironominae</taxon>
        <taxon>Chironomus</taxon>
    </lineage>
</organism>
<dbReference type="AlphaFoldDB" id="A0A9N9S4L3"/>
<accession>A0A9N9S4L3</accession>
<dbReference type="PRINTS" id="PR01802">
    <property type="entry name" value="SYNEMBRYN"/>
</dbReference>
<evidence type="ECO:0000313" key="6">
    <source>
        <dbReference type="EMBL" id="CAG9809153.1"/>
    </source>
</evidence>
<sequence>MDLSELNVVVPGADDEKIGQVLENFLKKFGDSFNLSSLTTTGQWTLLWNNLFEILKTPTICITMQCLKSIRILSRDKTYLNETINDDQFDCLLELASIGSQNQQFEPEIQTEALKILCNLVFQSPKCQEHCLKNSAVEGILKRLRTCKEKFVDYDIKFFDMKLLFLITALTPNVRIKVRDFDGLVYLVETLDLMMKNATAKEFEQQEINLINEILKVLFNITVSGPTNVDSDDDDDQHLQRLAIVLHDLLLFESKSKDGHEEYHSNIVNLLTNIPIHCYTELVPMATDDTQSNETFENYDIHAINVFLQFLEIKLNKIFGPIASKDYDQLPPILTVLIKSVRCTSHIRRYARVKILPPLRDVKKRPEEGTTIRNYLCRLLTYPSTQISDLVAELLFVLCKENVGRMIKYTGYGNAAGLFAKRGLLGGRISESQQQYSSDSEDSDTEEYKQLLHGINPVIGCYEPPKINPFEGMSEEQKEYEAEKLVNLIDQLDKQCIIKPCKIGEDGKPIAVDHILELQTEIPEQQRDFKKKT</sequence>
<dbReference type="SUPFAM" id="SSF48371">
    <property type="entry name" value="ARM repeat"/>
    <property type="match status" value="1"/>
</dbReference>
<dbReference type="GO" id="GO:0005938">
    <property type="term" value="C:cell cortex"/>
    <property type="evidence" value="ECO:0007669"/>
    <property type="project" value="UniProtKB-SubCell"/>
</dbReference>
<evidence type="ECO:0000313" key="7">
    <source>
        <dbReference type="Proteomes" id="UP001153620"/>
    </source>
</evidence>
<comment type="subcellular location">
    <subcellularLocation>
        <location evidence="1">Cytoplasm</location>
        <location evidence="1">Cell cortex</location>
    </subcellularLocation>
</comment>
<evidence type="ECO:0000256" key="2">
    <source>
        <dbReference type="ARBA" id="ARBA00009049"/>
    </source>
</evidence>
<dbReference type="PANTHER" id="PTHR12425">
    <property type="entry name" value="SYNEMBRYN"/>
    <property type="match status" value="1"/>
</dbReference>
<keyword evidence="7" id="KW-1185">Reference proteome</keyword>
<evidence type="ECO:0000256" key="3">
    <source>
        <dbReference type="ARBA" id="ARBA00022490"/>
    </source>
</evidence>